<organism evidence="15 16">
    <name type="scientific">Oncorhynchus kisutch</name>
    <name type="common">Coho salmon</name>
    <name type="synonym">Salmo kisutch</name>
    <dbReference type="NCBI Taxonomy" id="8019"/>
    <lineage>
        <taxon>Eukaryota</taxon>
        <taxon>Metazoa</taxon>
        <taxon>Chordata</taxon>
        <taxon>Craniata</taxon>
        <taxon>Vertebrata</taxon>
        <taxon>Euteleostomi</taxon>
        <taxon>Actinopterygii</taxon>
        <taxon>Neopterygii</taxon>
        <taxon>Teleostei</taxon>
        <taxon>Protacanthopterygii</taxon>
        <taxon>Salmoniformes</taxon>
        <taxon>Salmonidae</taxon>
        <taxon>Salmoninae</taxon>
        <taxon>Oncorhynchus</taxon>
    </lineage>
</organism>
<dbReference type="SMART" id="SM00462">
    <property type="entry name" value="PTB"/>
    <property type="match status" value="1"/>
</dbReference>
<dbReference type="SUPFAM" id="SSF50729">
    <property type="entry name" value="PH domain-like"/>
    <property type="match status" value="1"/>
</dbReference>
<feature type="compositionally biased region" description="Polar residues" evidence="12">
    <location>
        <begin position="173"/>
        <end position="191"/>
    </location>
</feature>
<proteinExistence type="predicted"/>
<evidence type="ECO:0000256" key="9">
    <source>
        <dbReference type="ARBA" id="ARBA00077607"/>
    </source>
</evidence>
<dbReference type="PROSITE" id="PS50106">
    <property type="entry name" value="PDZ"/>
    <property type="match status" value="2"/>
</dbReference>
<evidence type="ECO:0000313" key="15">
    <source>
        <dbReference type="Ensembl" id="ENSOKIP00005024746.1"/>
    </source>
</evidence>
<keyword evidence="4" id="KW-0597">Phosphoprotein</keyword>
<dbReference type="InterPro" id="IPR051230">
    <property type="entry name" value="APP-Binding"/>
</dbReference>
<dbReference type="CDD" id="cd01208">
    <property type="entry name" value="PTB_X11"/>
    <property type="match status" value="1"/>
</dbReference>
<dbReference type="Proteomes" id="UP000694557">
    <property type="component" value="Unassembled WGS sequence"/>
</dbReference>
<evidence type="ECO:0000256" key="6">
    <source>
        <dbReference type="ARBA" id="ARBA00022990"/>
    </source>
</evidence>
<dbReference type="GeneTree" id="ENSGT00940000158943"/>
<keyword evidence="5" id="KW-0677">Repeat</keyword>
<dbReference type="FunFam" id="2.30.42.10:FF:000007">
    <property type="entry name" value="Amyloid beta A4 protein-binding family A member"/>
    <property type="match status" value="1"/>
</dbReference>
<dbReference type="Pfam" id="PF00640">
    <property type="entry name" value="PID"/>
    <property type="match status" value="1"/>
</dbReference>
<feature type="compositionally biased region" description="Basic and acidic residues" evidence="12">
    <location>
        <begin position="495"/>
        <end position="509"/>
    </location>
</feature>
<dbReference type="PANTHER" id="PTHR12345">
    <property type="entry name" value="SYNTENIN RELATED"/>
    <property type="match status" value="1"/>
</dbReference>
<evidence type="ECO:0000256" key="2">
    <source>
        <dbReference type="ARBA" id="ARBA00022448"/>
    </source>
</evidence>
<keyword evidence="3" id="KW-0963">Cytoplasm</keyword>
<feature type="domain" description="PDZ" evidence="14">
    <location>
        <begin position="761"/>
        <end position="846"/>
    </location>
</feature>
<dbReference type="FunFam" id="2.30.29.30:FF:000222">
    <property type="entry name" value="amyloid beta A4 precursor protein-binding family A member 3"/>
    <property type="match status" value="1"/>
</dbReference>
<feature type="compositionally biased region" description="Basic and acidic residues" evidence="12">
    <location>
        <begin position="530"/>
        <end position="542"/>
    </location>
</feature>
<sequence length="942" mass="103225">MKVYMSSSSSSETQDCREAAVRPRPPRPRPRPRSGPSPSTPHPHQTQSHTQQAKARPKQAYQTHTYLTEVHTLPKQAYQTHTYLTEVDPLPKQVQNHQLQAQSNVRQHQQTQNCRESAIRPTHRSSPNTPHPQHPQTPAQMQHIQAHQIQAQYRQAPPTQAQMHKRQAPTHPTHAQTNKRQAPTHPTQAQTKQHHKESPVSPSHSARPISDSPMPTSDSPRPTSDSPRPISDSPRPTSDSPRPTSDSPRPISDSPRPTSDSPRPTSDSPRPTSDSPRPISDSPRSTSDSPRPTSDSPRPTSDSPRPISDSPRPTSDSPRPISDSPRPISDSPRPTSDSPGPTSDSPGPTSDSPRPTSDSPRPISDSPRPTSYSPGSTSDSPRPIFDNPGPTSDSPRPISDSPRPAPPPSHNAQTQEHTPNTRQTEQHCRETTTSWSAKPPSPLLQESHQTQTYHPRRDSTTSPSPRPTSDSSSSLDKHPRAVKLSTSPAPPASHHNTEPQREYPEERQTRTQTHKQMPHNISEQRPGRPHCPEPRALQEDSNNKPQPEPTQNNASFPSFVDVPGPCEPEDLIDGIIFAANYLGSTQLLSNKNPSKGTRMSQAQEALTQVKSQDGDSQTVTEVDLFISTKAVKVMNADSQETLMDSALRSISYIADIGSIVVLMARTRMAGTSSQDCSEADLSCSEGPRRYRMICYVFESEDAQLIAQSIGQAFSVAYREFLRANGINPKDLSQKQYSDIINSQEMYNDDLVHFSNSDNCKELELEKQKGESLGVVIVESGWGSILPTVILANMLNSGPAARSGKLSVGDQIMSINNTSLVGLPLATCQGIIKGLKSQVQVKLSIVSCPPVTTVLIKRPNLKFQLGFSVQNGIICSLMRGGIAERGGVRVGHRIIEINGQSVVAMPHEKIVQTLSVSVGEINMKTMPAVMFRLLTGQEIPVYI</sequence>
<protein>
    <recommendedName>
        <fullName evidence="8">Amyloid-beta A4 precursor protein-binding family A member 3</fullName>
    </recommendedName>
    <alternativeName>
        <fullName evidence="10">Adapter protein X11gamma</fullName>
    </alternativeName>
    <alternativeName>
        <fullName evidence="9">Neuron-specific X11L2 protein</fullName>
    </alternativeName>
    <alternativeName>
        <fullName evidence="11">Neuronal Munc18-1-interacting protein 3</fullName>
    </alternativeName>
</protein>
<evidence type="ECO:0000256" key="4">
    <source>
        <dbReference type="ARBA" id="ARBA00022553"/>
    </source>
</evidence>
<evidence type="ECO:0000313" key="16">
    <source>
        <dbReference type="Proteomes" id="UP000694557"/>
    </source>
</evidence>
<dbReference type="AlphaFoldDB" id="A0A8C7E175"/>
<dbReference type="InterPro" id="IPR036034">
    <property type="entry name" value="PDZ_sf"/>
</dbReference>
<feature type="domain" description="PID" evidence="13">
    <location>
        <begin position="573"/>
        <end position="748"/>
    </location>
</feature>
<dbReference type="GO" id="GO:0043197">
    <property type="term" value="C:dendritic spine"/>
    <property type="evidence" value="ECO:0007669"/>
    <property type="project" value="TreeGrafter"/>
</dbReference>
<feature type="domain" description="PDZ" evidence="14">
    <location>
        <begin position="852"/>
        <end position="928"/>
    </location>
</feature>
<evidence type="ECO:0000256" key="1">
    <source>
        <dbReference type="ARBA" id="ARBA00004556"/>
    </source>
</evidence>
<comment type="subcellular location">
    <subcellularLocation>
        <location evidence="1">Cytoplasm</location>
        <location evidence="1">Perinuclear region</location>
    </subcellularLocation>
</comment>
<feature type="compositionally biased region" description="Polar residues" evidence="12">
    <location>
        <begin position="410"/>
        <end position="423"/>
    </location>
</feature>
<gene>
    <name evidence="15" type="primary">LOC109884539</name>
</gene>
<dbReference type="CDD" id="cd06720">
    <property type="entry name" value="PDZ1_APBA1_3-like"/>
    <property type="match status" value="1"/>
</dbReference>
<feature type="compositionally biased region" description="Polar residues" evidence="12">
    <location>
        <begin position="444"/>
        <end position="453"/>
    </location>
</feature>
<feature type="region of interest" description="Disordered" evidence="12">
    <location>
        <begin position="94"/>
        <end position="565"/>
    </location>
</feature>
<dbReference type="GO" id="GO:0005886">
    <property type="term" value="C:plasma membrane"/>
    <property type="evidence" value="ECO:0007669"/>
    <property type="project" value="TreeGrafter"/>
</dbReference>
<feature type="compositionally biased region" description="Low complexity" evidence="12">
    <location>
        <begin position="136"/>
        <end position="156"/>
    </location>
</feature>
<dbReference type="SMART" id="SM00228">
    <property type="entry name" value="PDZ"/>
    <property type="match status" value="2"/>
</dbReference>
<dbReference type="SUPFAM" id="SSF50156">
    <property type="entry name" value="PDZ domain-like"/>
    <property type="match status" value="2"/>
</dbReference>
<accession>A0A8C7E175</accession>
<feature type="compositionally biased region" description="Low complexity" evidence="12">
    <location>
        <begin position="460"/>
        <end position="474"/>
    </location>
</feature>
<dbReference type="InterPro" id="IPR001478">
    <property type="entry name" value="PDZ"/>
</dbReference>
<dbReference type="InterPro" id="IPR011993">
    <property type="entry name" value="PH-like_dom_sf"/>
</dbReference>
<dbReference type="PROSITE" id="PS01179">
    <property type="entry name" value="PID"/>
    <property type="match status" value="1"/>
</dbReference>
<evidence type="ECO:0000256" key="5">
    <source>
        <dbReference type="ARBA" id="ARBA00022737"/>
    </source>
</evidence>
<feature type="compositionally biased region" description="Low complexity" evidence="12">
    <location>
        <begin position="390"/>
        <end position="402"/>
    </location>
</feature>
<evidence type="ECO:0000256" key="10">
    <source>
        <dbReference type="ARBA" id="ARBA00078850"/>
    </source>
</evidence>
<evidence type="ECO:0000256" key="11">
    <source>
        <dbReference type="ARBA" id="ARBA00083043"/>
    </source>
</evidence>
<dbReference type="GO" id="GO:0048471">
    <property type="term" value="C:perinuclear region of cytoplasm"/>
    <property type="evidence" value="ECO:0007669"/>
    <property type="project" value="UniProtKB-SubCell"/>
</dbReference>
<keyword evidence="16" id="KW-1185">Reference proteome</keyword>
<dbReference type="RefSeq" id="XP_031657404.1">
    <property type="nucleotide sequence ID" value="XM_031801544.1"/>
</dbReference>
<evidence type="ECO:0000259" key="14">
    <source>
        <dbReference type="PROSITE" id="PS50106"/>
    </source>
</evidence>
<dbReference type="KEGG" id="oki:109884539"/>
<dbReference type="Ensembl" id="ENSOKIT00005026209.1">
    <property type="protein sequence ID" value="ENSOKIP00005024746.1"/>
    <property type="gene ID" value="ENSOKIG00005010664.1"/>
</dbReference>
<feature type="compositionally biased region" description="Polar residues" evidence="12">
    <location>
        <begin position="94"/>
        <end position="115"/>
    </location>
</feature>
<feature type="compositionally biased region" description="Low complexity" evidence="12">
    <location>
        <begin position="42"/>
        <end position="52"/>
    </location>
</feature>
<evidence type="ECO:0000256" key="7">
    <source>
        <dbReference type="ARBA" id="ARBA00058713"/>
    </source>
</evidence>
<dbReference type="Gene3D" id="2.30.42.10">
    <property type="match status" value="2"/>
</dbReference>
<name>A0A8C7E175_ONCKI</name>
<dbReference type="CDD" id="cd06793">
    <property type="entry name" value="PDZ2_APBA1_3-like"/>
    <property type="match status" value="1"/>
</dbReference>
<dbReference type="GeneID" id="109884539"/>
<evidence type="ECO:0000256" key="3">
    <source>
        <dbReference type="ARBA" id="ARBA00022490"/>
    </source>
</evidence>
<dbReference type="InterPro" id="IPR006020">
    <property type="entry name" value="PTB/PI_dom"/>
</dbReference>
<reference evidence="15" key="1">
    <citation type="submission" date="2025-08" db="UniProtKB">
        <authorList>
            <consortium name="Ensembl"/>
        </authorList>
    </citation>
    <scope>IDENTIFICATION</scope>
</reference>
<comment type="function">
    <text evidence="7">May modulate processing of the amyloid-beta precursor protein (APP) and hence formation of APP-beta. May enhance the activity of HIF1A in macrophages by inhibiting the activity of HIF1AN.</text>
</comment>
<keyword evidence="2" id="KW-0813">Transport</keyword>
<dbReference type="Pfam" id="PF00595">
    <property type="entry name" value="PDZ"/>
    <property type="match status" value="2"/>
</dbReference>
<feature type="compositionally biased region" description="Low complexity" evidence="12">
    <location>
        <begin position="1"/>
        <end position="11"/>
    </location>
</feature>
<dbReference type="FunFam" id="2.30.42.10:FF:000017">
    <property type="entry name" value="Amyloid beta A4 protein-binding family A member 1"/>
    <property type="match status" value="1"/>
</dbReference>
<evidence type="ECO:0000259" key="13">
    <source>
        <dbReference type="PROSITE" id="PS01179"/>
    </source>
</evidence>
<dbReference type="PANTHER" id="PTHR12345:SF12">
    <property type="entry name" value="AMYLOID-BETA A4 PRECURSOR PROTEIN-BINDING FAMILY A MEMBER 2"/>
    <property type="match status" value="1"/>
</dbReference>
<feature type="region of interest" description="Disordered" evidence="12">
    <location>
        <begin position="1"/>
        <end position="65"/>
    </location>
</feature>
<dbReference type="GO" id="GO:0007268">
    <property type="term" value="P:chemical synaptic transmission"/>
    <property type="evidence" value="ECO:0007669"/>
    <property type="project" value="TreeGrafter"/>
</dbReference>
<feature type="region of interest" description="Disordered" evidence="12">
    <location>
        <begin position="592"/>
        <end position="614"/>
    </location>
</feature>
<keyword evidence="6" id="KW-0007">Acetylation</keyword>
<evidence type="ECO:0000256" key="12">
    <source>
        <dbReference type="SAM" id="MobiDB-lite"/>
    </source>
</evidence>
<dbReference type="Gene3D" id="2.30.29.30">
    <property type="entry name" value="Pleckstrin-homology domain (PH domain)/Phosphotyrosine-binding domain (PTB)"/>
    <property type="match status" value="1"/>
</dbReference>
<feature type="compositionally biased region" description="Polar residues" evidence="12">
    <location>
        <begin position="543"/>
        <end position="556"/>
    </location>
</feature>
<reference evidence="15" key="2">
    <citation type="submission" date="2025-09" db="UniProtKB">
        <authorList>
            <consortium name="Ensembl"/>
        </authorList>
    </citation>
    <scope>IDENTIFICATION</scope>
</reference>
<evidence type="ECO:0000256" key="8">
    <source>
        <dbReference type="ARBA" id="ARBA00067675"/>
    </source>
</evidence>
<dbReference type="GO" id="GO:0001540">
    <property type="term" value="F:amyloid-beta binding"/>
    <property type="evidence" value="ECO:0007669"/>
    <property type="project" value="TreeGrafter"/>
</dbReference>
<feature type="compositionally biased region" description="Low complexity" evidence="12">
    <location>
        <begin position="208"/>
        <end position="371"/>
    </location>
</feature>